<dbReference type="RefSeq" id="WP_246103718.1">
    <property type="nucleotide sequence ID" value="NZ_BJVC01000003.1"/>
</dbReference>
<gene>
    <name evidence="4" type="ORF">SSA02_15130</name>
</gene>
<dbReference type="EMBL" id="BJVC01000003">
    <property type="protein sequence ID" value="GEL02350.1"/>
    <property type="molecule type" value="Genomic_DNA"/>
</dbReference>
<dbReference type="Pfam" id="PF05299">
    <property type="entry name" value="Peptidase_M61"/>
    <property type="match status" value="1"/>
</dbReference>
<feature type="domain" description="PDZ" evidence="3">
    <location>
        <begin position="567"/>
        <end position="635"/>
    </location>
</feature>
<dbReference type="InterPro" id="IPR007963">
    <property type="entry name" value="Peptidase_M61_catalytic"/>
</dbReference>
<keyword evidence="2" id="KW-0732">Signal</keyword>
<evidence type="ECO:0000313" key="5">
    <source>
        <dbReference type="Proteomes" id="UP000321405"/>
    </source>
</evidence>
<protein>
    <submittedName>
        <fullName evidence="4">Peptidase M61</fullName>
    </submittedName>
</protein>
<keyword evidence="5" id="KW-1185">Reference proteome</keyword>
<dbReference type="Gene3D" id="2.30.42.10">
    <property type="match status" value="1"/>
</dbReference>
<proteinExistence type="predicted"/>
<feature type="compositionally biased region" description="Low complexity" evidence="1">
    <location>
        <begin position="29"/>
        <end position="51"/>
    </location>
</feature>
<dbReference type="InterPro" id="IPR040756">
    <property type="entry name" value="Peptidase_M61_N"/>
</dbReference>
<evidence type="ECO:0000313" key="4">
    <source>
        <dbReference type="EMBL" id="GEL02350.1"/>
    </source>
</evidence>
<dbReference type="Proteomes" id="UP000321405">
    <property type="component" value="Unassembled WGS sequence"/>
</dbReference>
<name>A0A511BPV0_9PROT</name>
<dbReference type="InterPro" id="IPR036034">
    <property type="entry name" value="PDZ_sf"/>
</dbReference>
<dbReference type="InterPro" id="IPR001478">
    <property type="entry name" value="PDZ"/>
</dbReference>
<dbReference type="AlphaFoldDB" id="A0A511BPV0"/>
<evidence type="ECO:0000259" key="3">
    <source>
        <dbReference type="SMART" id="SM00228"/>
    </source>
</evidence>
<dbReference type="SUPFAM" id="SSF50156">
    <property type="entry name" value="PDZ domain-like"/>
    <property type="match status" value="1"/>
</dbReference>
<evidence type="ECO:0000256" key="1">
    <source>
        <dbReference type="SAM" id="MobiDB-lite"/>
    </source>
</evidence>
<sequence length="670" mass="74247">MTTRLLRAGTFLATCALCSQISLARAASTDPQSQTKDQSQSKDQAQAQPEAAPLPTPLPQAKDVAFPGTIGLSVDATDLAHHVMTVSETVPVPEAARAAGELILLYPKWIPGGHAPEGTITQLGGLVVRSGDKILPWQRDTVDVFAFHIPVTKDQKQLDVSFKLLSPVSDEEGRVVMTPHIVNVQWNEVSLYPAGYYSRDIQVQPDVTLPHGWQAGTALRPRGKATGDTLHFQTVSYNTLVDSPIFAGAYFRKVALNAPGGVPVTLNMVADKPGDLAYTDAELQIHRNLVRQALLTFGSQHYAHYDFLMALTDELGRIGLEHHQSSEDSVTEDYFTDWAHSFPQRDLLAHEYTHSWNGKYRRPADLYGATFNAPQRGSLLWVYEGQTEFWGNILAARSGLVSKDQGFDSLALMAATYDAQSGRSWRPVADTTNDPIIAQRAPLSWRDFQRSEDYYVEGELIWLDADMMIRKLSKDTKSLDDFAKAFFGTHDGSIIVSTYGFDDVVLTLNKVVPYDWATFLRDRISRVQKRAPLGGLEAGGYRLVFTDRENAFEAQRAKIRHQLDFRFSLGLAVKEKTGALTTVAWDSPAFEAGLAIHDVIVGVNGSDFSKERMIDAVKEAKTGQTPITLIVRSGTHLHTVTIPYHDGLRYPHLERIGNTPDRLTTLFSPR</sequence>
<feature type="chain" id="PRO_5021928666" evidence="2">
    <location>
        <begin position="27"/>
        <end position="670"/>
    </location>
</feature>
<dbReference type="InterPro" id="IPR027268">
    <property type="entry name" value="Peptidase_M4/M1_CTD_sf"/>
</dbReference>
<dbReference type="PIRSF" id="PIRSF016493">
    <property type="entry name" value="Glycyl_aminpptds"/>
    <property type="match status" value="1"/>
</dbReference>
<organism evidence="4 5">
    <name type="scientific">Swaminathania salitolerans</name>
    <dbReference type="NCBI Taxonomy" id="182838"/>
    <lineage>
        <taxon>Bacteria</taxon>
        <taxon>Pseudomonadati</taxon>
        <taxon>Pseudomonadota</taxon>
        <taxon>Alphaproteobacteria</taxon>
        <taxon>Acetobacterales</taxon>
        <taxon>Acetobacteraceae</taxon>
        <taxon>Swaminathania</taxon>
    </lineage>
</organism>
<reference evidence="4 5" key="1">
    <citation type="submission" date="2019-07" db="EMBL/GenBank/DDBJ databases">
        <title>Whole genome shotgun sequence of Swaminathania salitolerans NBRC 104436.</title>
        <authorList>
            <person name="Hosoyama A."/>
            <person name="Uohara A."/>
            <person name="Ohji S."/>
            <person name="Ichikawa N."/>
        </authorList>
    </citation>
    <scope>NUCLEOTIDE SEQUENCE [LARGE SCALE GENOMIC DNA]</scope>
    <source>
        <strain evidence="4 5">NBRC 104436</strain>
    </source>
</reference>
<dbReference type="Pfam" id="PF17899">
    <property type="entry name" value="Peptidase_M61_N"/>
    <property type="match status" value="1"/>
</dbReference>
<dbReference type="Gene3D" id="2.60.40.3650">
    <property type="match status" value="1"/>
</dbReference>
<dbReference type="Gene3D" id="1.10.390.10">
    <property type="entry name" value="Neutral Protease Domain 2"/>
    <property type="match status" value="1"/>
</dbReference>
<feature type="region of interest" description="Disordered" evidence="1">
    <location>
        <begin position="29"/>
        <end position="60"/>
    </location>
</feature>
<evidence type="ECO:0000256" key="2">
    <source>
        <dbReference type="SAM" id="SignalP"/>
    </source>
</evidence>
<dbReference type="SMART" id="SM00228">
    <property type="entry name" value="PDZ"/>
    <property type="match status" value="1"/>
</dbReference>
<comment type="caution">
    <text evidence="4">The sequence shown here is derived from an EMBL/GenBank/DDBJ whole genome shotgun (WGS) entry which is preliminary data.</text>
</comment>
<feature type="signal peptide" evidence="2">
    <location>
        <begin position="1"/>
        <end position="26"/>
    </location>
</feature>
<accession>A0A511BPV0</accession>
<dbReference type="InterPro" id="IPR024191">
    <property type="entry name" value="Peptidase_M61"/>
</dbReference>